<feature type="region of interest" description="Disordered" evidence="2">
    <location>
        <begin position="278"/>
        <end position="393"/>
    </location>
</feature>
<feature type="region of interest" description="Disordered" evidence="2">
    <location>
        <begin position="948"/>
        <end position="999"/>
    </location>
</feature>
<organism evidence="3 4">
    <name type="scientific">Rhizodiscina lignyota</name>
    <dbReference type="NCBI Taxonomy" id="1504668"/>
    <lineage>
        <taxon>Eukaryota</taxon>
        <taxon>Fungi</taxon>
        <taxon>Dikarya</taxon>
        <taxon>Ascomycota</taxon>
        <taxon>Pezizomycotina</taxon>
        <taxon>Dothideomycetes</taxon>
        <taxon>Pleosporomycetidae</taxon>
        <taxon>Aulographales</taxon>
        <taxon>Rhizodiscinaceae</taxon>
        <taxon>Rhizodiscina</taxon>
    </lineage>
</organism>
<keyword evidence="1" id="KW-0175">Coiled coil</keyword>
<feature type="compositionally biased region" description="Low complexity" evidence="2">
    <location>
        <begin position="827"/>
        <end position="839"/>
    </location>
</feature>
<feature type="region of interest" description="Disordered" evidence="2">
    <location>
        <begin position="728"/>
        <end position="896"/>
    </location>
</feature>
<feature type="compositionally biased region" description="Polar residues" evidence="2">
    <location>
        <begin position="188"/>
        <end position="210"/>
    </location>
</feature>
<feature type="compositionally biased region" description="Basic and acidic residues" evidence="2">
    <location>
        <begin position="295"/>
        <end position="310"/>
    </location>
</feature>
<comment type="caution">
    <text evidence="3">The sequence shown here is derived from an EMBL/GenBank/DDBJ whole genome shotgun (WGS) entry which is preliminary data.</text>
</comment>
<evidence type="ECO:0000313" key="3">
    <source>
        <dbReference type="EMBL" id="KAF2096305.1"/>
    </source>
</evidence>
<protein>
    <submittedName>
        <fullName evidence="3">Uncharacterized protein</fullName>
    </submittedName>
</protein>
<dbReference type="EMBL" id="ML978129">
    <property type="protein sequence ID" value="KAF2096305.1"/>
    <property type="molecule type" value="Genomic_DNA"/>
</dbReference>
<sequence length="999" mass="109041">MATPHATGVVERRAHATLQESKIPLPLSPLTFHRAPGSSTDATCKVSGSSDMHAIHPVKHSARAHRALLHSPTATGAGEFSLRHSGQSAGPDAMAARVLHSWAKGDRKYTDHLRVHPTGGLVAIDVLERENAATASAPRNSRKLSLRNSLGRKPLTLTVPSNSNKNAFDYPFSPASIILHDSNSISSPSSATKSGFSSAISNPSPSTIYTPESPLNKPLPRRPRSPSSPALSTVAELPTFTPSPTAPAILTPLKIQIAMGLAEYGRPVQMEGFDIQRPRTTTGVTPATRQHRRNRSENLKPMRDPRDPRDVSPTPLPLFARSRTVVHPAQGGSHDRVPVDSTRQPTTHLGSPLPVTKKRTASGSLPVQPPVPAKDAPHGANSRSNQGRKDRDIELEAIRIERDYYSHSLRETQTKIETALTQLSKSQVNERMLKAQIDALEGRLEDANSQRVDAFEQNMFLEEKLQHLLLKDNSGPLPRIERFTINTDTAKLRDAEQHIASLEKQLQATRQEGGLRSIVTALTGQIDQFQKSVKEKDTYIQALEQQNNNFRFHLENLQQRHHSTLKTNEALRAAQAAQKDLVEAQQASAAQLTHLETRSVELETQLHNVQAEKDQIAGLLHVEIRRQAAVVNNFEYPNASPLSQMSETERAIEEVKARVGSFMAKNGATSAHDPSKSTEERIADLEKEVAYHIKDIVLYKLDVKGYKKDLRRANAKVKKLIEAEATRQTLSPAGTAPSPSPSFASTATSSGPGSAYPTTPSPGPYNAITRSTFAITPEPLPRPEHQPTAPVIVPTISVRARTPTPKRTKRAVTPPPASSFQKFASSTPTTPTTPTAPQTVIPPPIARQRSMTGPVRSSSAGQTRPRGSSSVPPSPMWPHHSRQHSEPPLSMSGSSHEYVVEIGDRSPIVQNASSQTAMAPSNWHMVQQMHEHQRAKGVGEQQEYIQAQAHMQQTPQQQEQQRKGSATSRNSAQGWPDVPGGGLPPVQMWKDSNKKAVGA</sequence>
<dbReference type="Proteomes" id="UP000799772">
    <property type="component" value="Unassembled WGS sequence"/>
</dbReference>
<name>A0A9P4I797_9PEZI</name>
<evidence type="ECO:0000313" key="4">
    <source>
        <dbReference type="Proteomes" id="UP000799772"/>
    </source>
</evidence>
<feature type="coiled-coil region" evidence="1">
    <location>
        <begin position="430"/>
        <end position="512"/>
    </location>
</feature>
<accession>A0A9P4I797</accession>
<evidence type="ECO:0000256" key="2">
    <source>
        <dbReference type="SAM" id="MobiDB-lite"/>
    </source>
</evidence>
<keyword evidence="4" id="KW-1185">Reference proteome</keyword>
<proteinExistence type="predicted"/>
<feature type="compositionally biased region" description="Polar residues" evidence="2">
    <location>
        <begin position="849"/>
        <end position="862"/>
    </location>
</feature>
<feature type="compositionally biased region" description="Polar residues" evidence="2">
    <location>
        <begin position="278"/>
        <end position="288"/>
    </location>
</feature>
<feature type="region of interest" description="Disordered" evidence="2">
    <location>
        <begin position="188"/>
        <end position="239"/>
    </location>
</feature>
<gene>
    <name evidence="3" type="ORF">NA57DRAFT_58227</name>
</gene>
<feature type="compositionally biased region" description="Low complexity" evidence="2">
    <location>
        <begin position="948"/>
        <end position="959"/>
    </location>
</feature>
<dbReference type="OrthoDB" id="5431474at2759"/>
<feature type="coiled-coil region" evidence="1">
    <location>
        <begin position="540"/>
        <end position="612"/>
    </location>
</feature>
<reference evidence="3" key="1">
    <citation type="journal article" date="2020" name="Stud. Mycol.">
        <title>101 Dothideomycetes genomes: a test case for predicting lifestyles and emergence of pathogens.</title>
        <authorList>
            <person name="Haridas S."/>
            <person name="Albert R."/>
            <person name="Binder M."/>
            <person name="Bloem J."/>
            <person name="Labutti K."/>
            <person name="Salamov A."/>
            <person name="Andreopoulos B."/>
            <person name="Baker S."/>
            <person name="Barry K."/>
            <person name="Bills G."/>
            <person name="Bluhm B."/>
            <person name="Cannon C."/>
            <person name="Castanera R."/>
            <person name="Culley D."/>
            <person name="Daum C."/>
            <person name="Ezra D."/>
            <person name="Gonzalez J."/>
            <person name="Henrissat B."/>
            <person name="Kuo A."/>
            <person name="Liang C."/>
            <person name="Lipzen A."/>
            <person name="Lutzoni F."/>
            <person name="Magnuson J."/>
            <person name="Mondo S."/>
            <person name="Nolan M."/>
            <person name="Ohm R."/>
            <person name="Pangilinan J."/>
            <person name="Park H.-J."/>
            <person name="Ramirez L."/>
            <person name="Alfaro M."/>
            <person name="Sun H."/>
            <person name="Tritt A."/>
            <person name="Yoshinaga Y."/>
            <person name="Zwiers L.-H."/>
            <person name="Turgeon B."/>
            <person name="Goodwin S."/>
            <person name="Spatafora J."/>
            <person name="Crous P."/>
            <person name="Grigoriev I."/>
        </authorList>
    </citation>
    <scope>NUCLEOTIDE SEQUENCE</scope>
    <source>
        <strain evidence="3">CBS 133067</strain>
    </source>
</reference>
<evidence type="ECO:0000256" key="1">
    <source>
        <dbReference type="SAM" id="Coils"/>
    </source>
</evidence>
<feature type="compositionally biased region" description="Polar residues" evidence="2">
    <location>
        <begin position="963"/>
        <end position="973"/>
    </location>
</feature>
<feature type="compositionally biased region" description="Low complexity" evidence="2">
    <location>
        <begin position="731"/>
        <end position="755"/>
    </location>
</feature>
<dbReference type="AlphaFoldDB" id="A0A9P4I797"/>